<dbReference type="Pfam" id="PF13458">
    <property type="entry name" value="Peripla_BP_6"/>
    <property type="match status" value="1"/>
</dbReference>
<evidence type="ECO:0000256" key="3">
    <source>
        <dbReference type="ARBA" id="ARBA00022970"/>
    </source>
</evidence>
<dbReference type="PANTHER" id="PTHR30483">
    <property type="entry name" value="LEUCINE-SPECIFIC-BINDING PROTEIN"/>
    <property type="match status" value="1"/>
</dbReference>
<dbReference type="OrthoDB" id="7318060at2"/>
<dbReference type="InterPro" id="IPR028081">
    <property type="entry name" value="Leu-bd"/>
</dbReference>
<dbReference type="Proteomes" id="UP000293550">
    <property type="component" value="Unassembled WGS sequence"/>
</dbReference>
<keyword evidence="3" id="KW-0029">Amino-acid transport</keyword>
<comment type="caution">
    <text evidence="5">The sequence shown here is derived from an EMBL/GenBank/DDBJ whole genome shotgun (WGS) entry which is preliminary data.</text>
</comment>
<evidence type="ECO:0000256" key="2">
    <source>
        <dbReference type="ARBA" id="ARBA00022729"/>
    </source>
</evidence>
<reference evidence="5 6" key="1">
    <citation type="submission" date="2018-10" db="EMBL/GenBank/DDBJ databases">
        <title>An updated phylogeny of the Alphaproteobacteria reveals that the parasitic Rickettsiales and Holosporales have independent origins.</title>
        <authorList>
            <person name="Munoz-Gomez S.A."/>
            <person name="Hess S."/>
            <person name="Burger G."/>
            <person name="Lang B.F."/>
            <person name="Susko E."/>
            <person name="Slamovits C.H."/>
            <person name="Roger A.J."/>
        </authorList>
    </citation>
    <scope>NUCLEOTIDE SEQUENCE [LARGE SCALE GENOMIC DNA]</scope>
    <source>
        <strain evidence="5">HOLO01</strain>
    </source>
</reference>
<evidence type="ECO:0000256" key="1">
    <source>
        <dbReference type="ARBA" id="ARBA00010062"/>
    </source>
</evidence>
<name>A0A4Q7DID8_9PROT</name>
<protein>
    <submittedName>
        <fullName evidence="5">Branched-chain amino acid ABC transporter</fullName>
    </submittedName>
</protein>
<dbReference type="AlphaFoldDB" id="A0A4Q7DID8"/>
<dbReference type="EMBL" id="SCFB01000003">
    <property type="protein sequence ID" value="RZI46741.1"/>
    <property type="molecule type" value="Genomic_DNA"/>
</dbReference>
<gene>
    <name evidence="5" type="ORF">EQU50_01775</name>
</gene>
<sequence>MPAPSLTRRQFNLTSLAALGLSLAGVAGCGKKKDGTFQIGVLSPKTGADAQVGISCEQGARLAAHCLQESQPNLRMIYADTESGVDQGRTKAEKLISQGAHLLVGAHHSGITAAIAQVCEQRKIPLVVNIAASPKLTQQGYKYLFRNFPTTETLAHNGLGLMEQLFGQTKKHPKTAIILHINDTYGESMVQAFQAGLSKYQLPFSIIDSLSYDPRTQDLSAEISRVKASKADLLIPISRLNDAILMIRECVKQRYQPMGIISPGSPGMYERQFYGALGEHSDFCMTNTAWPNPSSPFSQSIIKTFYELFPQSQFDLNVAFTFEAVWIAANAYERSESTDPAALCEALAKTHIKERVVCGGPIAFDAQGQAKNIQSVSLQNRQGKPKIILPTSLAEMQPIFPAPNWKDS</sequence>
<accession>A0A4Q7DID8</accession>
<keyword evidence="3" id="KW-0813">Transport</keyword>
<keyword evidence="2" id="KW-0732">Signal</keyword>
<dbReference type="PANTHER" id="PTHR30483:SF6">
    <property type="entry name" value="PERIPLASMIC BINDING PROTEIN OF ABC TRANSPORTER FOR NATURAL AMINO ACIDS"/>
    <property type="match status" value="1"/>
</dbReference>
<dbReference type="GO" id="GO:0006865">
    <property type="term" value="P:amino acid transport"/>
    <property type="evidence" value="ECO:0007669"/>
    <property type="project" value="UniProtKB-KW"/>
</dbReference>
<evidence type="ECO:0000313" key="6">
    <source>
        <dbReference type="Proteomes" id="UP000293550"/>
    </source>
</evidence>
<proteinExistence type="inferred from homology"/>
<keyword evidence="6" id="KW-1185">Reference proteome</keyword>
<evidence type="ECO:0000313" key="5">
    <source>
        <dbReference type="EMBL" id="RZI46741.1"/>
    </source>
</evidence>
<dbReference type="SUPFAM" id="SSF53822">
    <property type="entry name" value="Periplasmic binding protein-like I"/>
    <property type="match status" value="1"/>
</dbReference>
<feature type="domain" description="Leucine-binding protein" evidence="4">
    <location>
        <begin position="37"/>
        <end position="369"/>
    </location>
</feature>
<dbReference type="CDD" id="cd06340">
    <property type="entry name" value="PBP1_ABC_ligand_binding-like"/>
    <property type="match status" value="1"/>
</dbReference>
<organism evidence="5 6">
    <name type="scientific">Candidatus Finniella inopinata</name>
    <dbReference type="NCBI Taxonomy" id="1696036"/>
    <lineage>
        <taxon>Bacteria</taxon>
        <taxon>Pseudomonadati</taxon>
        <taxon>Pseudomonadota</taxon>
        <taxon>Alphaproteobacteria</taxon>
        <taxon>Holosporales</taxon>
        <taxon>Candidatus Paracaedibacteraceae</taxon>
        <taxon>Candidatus Finniella</taxon>
    </lineage>
</organism>
<dbReference type="InterPro" id="IPR028082">
    <property type="entry name" value="Peripla_BP_I"/>
</dbReference>
<dbReference type="InterPro" id="IPR051010">
    <property type="entry name" value="BCAA_transport"/>
</dbReference>
<evidence type="ECO:0000259" key="4">
    <source>
        <dbReference type="Pfam" id="PF13458"/>
    </source>
</evidence>
<comment type="similarity">
    <text evidence="1">Belongs to the leucine-binding protein family.</text>
</comment>
<dbReference type="RefSeq" id="WP_130153450.1">
    <property type="nucleotide sequence ID" value="NZ_SCFB01000003.1"/>
</dbReference>
<dbReference type="Gene3D" id="3.40.50.2300">
    <property type="match status" value="2"/>
</dbReference>